<evidence type="ECO:0000313" key="2">
    <source>
        <dbReference type="EMBL" id="KAG8078482.1"/>
    </source>
</evidence>
<dbReference type="EMBL" id="JAAALK010000282">
    <property type="protein sequence ID" value="KAG8078482.1"/>
    <property type="molecule type" value="Genomic_DNA"/>
</dbReference>
<dbReference type="PANTHER" id="PTHR33738">
    <property type="entry name" value="EMB|CAB82975.1"/>
    <property type="match status" value="1"/>
</dbReference>
<evidence type="ECO:0000256" key="1">
    <source>
        <dbReference type="SAM" id="MobiDB-lite"/>
    </source>
</evidence>
<feature type="compositionally biased region" description="Polar residues" evidence="1">
    <location>
        <begin position="67"/>
        <end position="112"/>
    </location>
</feature>
<keyword evidence="3" id="KW-1185">Reference proteome</keyword>
<proteinExistence type="predicted"/>
<dbReference type="OrthoDB" id="628719at2759"/>
<gene>
    <name evidence="2" type="ORF">GUJ93_ZPchr0007g5778</name>
</gene>
<feature type="region of interest" description="Disordered" evidence="1">
    <location>
        <begin position="1"/>
        <end position="155"/>
    </location>
</feature>
<name>A0A8J5VNB1_ZIZPA</name>
<reference evidence="2" key="2">
    <citation type="submission" date="2021-02" db="EMBL/GenBank/DDBJ databases">
        <authorList>
            <person name="Kimball J.A."/>
            <person name="Haas M.W."/>
            <person name="Macchietto M."/>
            <person name="Kono T."/>
            <person name="Duquette J."/>
            <person name="Shao M."/>
        </authorList>
    </citation>
    <scope>NUCLEOTIDE SEQUENCE</scope>
    <source>
        <tissue evidence="2">Fresh leaf tissue</tissue>
    </source>
</reference>
<dbReference type="AlphaFoldDB" id="A0A8J5VNB1"/>
<feature type="compositionally biased region" description="Polar residues" evidence="1">
    <location>
        <begin position="1"/>
        <end position="10"/>
    </location>
</feature>
<feature type="compositionally biased region" description="Basic and acidic residues" evidence="1">
    <location>
        <begin position="131"/>
        <end position="146"/>
    </location>
</feature>
<accession>A0A8J5VNB1</accession>
<sequence>MEPKKTSAQPQPHMESKKSPPRGAAAGGGGSGTAAVGAESPLSSLFHQPSHGAKGKEDLYSILFKGQNGTTQPGTAGNGKSQWTPAKSRTNDSKQSNQYDSVDTSCFGSSVNYGGRDYYGNSGPKPSTESNDYKVDKKDPAKDSHGDWWQGSFYY</sequence>
<organism evidence="2 3">
    <name type="scientific">Zizania palustris</name>
    <name type="common">Northern wild rice</name>
    <dbReference type="NCBI Taxonomy" id="103762"/>
    <lineage>
        <taxon>Eukaryota</taxon>
        <taxon>Viridiplantae</taxon>
        <taxon>Streptophyta</taxon>
        <taxon>Embryophyta</taxon>
        <taxon>Tracheophyta</taxon>
        <taxon>Spermatophyta</taxon>
        <taxon>Magnoliopsida</taxon>
        <taxon>Liliopsida</taxon>
        <taxon>Poales</taxon>
        <taxon>Poaceae</taxon>
        <taxon>BOP clade</taxon>
        <taxon>Oryzoideae</taxon>
        <taxon>Oryzeae</taxon>
        <taxon>Zizaniinae</taxon>
        <taxon>Zizania</taxon>
    </lineage>
</organism>
<dbReference type="PANTHER" id="PTHR33738:SF4">
    <property type="entry name" value="OS01G0848900 PROTEIN"/>
    <property type="match status" value="1"/>
</dbReference>
<protein>
    <submittedName>
        <fullName evidence="2">Uncharacterized protein</fullName>
    </submittedName>
</protein>
<evidence type="ECO:0000313" key="3">
    <source>
        <dbReference type="Proteomes" id="UP000729402"/>
    </source>
</evidence>
<dbReference type="Proteomes" id="UP000729402">
    <property type="component" value="Unassembled WGS sequence"/>
</dbReference>
<comment type="caution">
    <text evidence="2">The sequence shown here is derived from an EMBL/GenBank/DDBJ whole genome shotgun (WGS) entry which is preliminary data.</text>
</comment>
<reference evidence="2" key="1">
    <citation type="journal article" date="2021" name="bioRxiv">
        <title>Whole Genome Assembly and Annotation of Northern Wild Rice, Zizania palustris L., Supports a Whole Genome Duplication in the Zizania Genus.</title>
        <authorList>
            <person name="Haas M."/>
            <person name="Kono T."/>
            <person name="Macchietto M."/>
            <person name="Millas R."/>
            <person name="McGilp L."/>
            <person name="Shao M."/>
            <person name="Duquette J."/>
            <person name="Hirsch C.N."/>
            <person name="Kimball J."/>
        </authorList>
    </citation>
    <scope>NUCLEOTIDE SEQUENCE</scope>
    <source>
        <tissue evidence="2">Fresh leaf tissue</tissue>
    </source>
</reference>